<accession>A0A4C1ZZ39</accession>
<comment type="caution">
    <text evidence="1">The sequence shown here is derived from an EMBL/GenBank/DDBJ whole genome shotgun (WGS) entry which is preliminary data.</text>
</comment>
<organism evidence="1 2">
    <name type="scientific">Eumeta variegata</name>
    <name type="common">Bagworm moth</name>
    <name type="synonym">Eumeta japonica</name>
    <dbReference type="NCBI Taxonomy" id="151549"/>
    <lineage>
        <taxon>Eukaryota</taxon>
        <taxon>Metazoa</taxon>
        <taxon>Ecdysozoa</taxon>
        <taxon>Arthropoda</taxon>
        <taxon>Hexapoda</taxon>
        <taxon>Insecta</taxon>
        <taxon>Pterygota</taxon>
        <taxon>Neoptera</taxon>
        <taxon>Endopterygota</taxon>
        <taxon>Lepidoptera</taxon>
        <taxon>Glossata</taxon>
        <taxon>Ditrysia</taxon>
        <taxon>Tineoidea</taxon>
        <taxon>Psychidae</taxon>
        <taxon>Oiketicinae</taxon>
        <taxon>Eumeta</taxon>
    </lineage>
</organism>
<dbReference type="AlphaFoldDB" id="A0A4C1ZZ39"/>
<gene>
    <name evidence="1" type="ORF">EVAR_64058_1</name>
</gene>
<dbReference type="EMBL" id="BGZK01002256">
    <property type="protein sequence ID" value="GBP92269.1"/>
    <property type="molecule type" value="Genomic_DNA"/>
</dbReference>
<sequence>MTRRRSADERPYFNEQRRRSLRPAWWAPPFYSTKINVRRSSVGGAHIVRVSTEPGVFLGTTSFRLELTKQSTRSLPRNGQDPSGRFFKITTSIFAPANLPLRRDLLRMREIEIFFQEVALPPGGRRGCRAATGRARAKRAFFFVISLTGRGGSPLAN</sequence>
<evidence type="ECO:0000313" key="1">
    <source>
        <dbReference type="EMBL" id="GBP92269.1"/>
    </source>
</evidence>
<reference evidence="1 2" key="1">
    <citation type="journal article" date="2019" name="Commun. Biol.">
        <title>The bagworm genome reveals a unique fibroin gene that provides high tensile strength.</title>
        <authorList>
            <person name="Kono N."/>
            <person name="Nakamura H."/>
            <person name="Ohtoshi R."/>
            <person name="Tomita M."/>
            <person name="Numata K."/>
            <person name="Arakawa K."/>
        </authorList>
    </citation>
    <scope>NUCLEOTIDE SEQUENCE [LARGE SCALE GENOMIC DNA]</scope>
</reference>
<proteinExistence type="predicted"/>
<dbReference type="Proteomes" id="UP000299102">
    <property type="component" value="Unassembled WGS sequence"/>
</dbReference>
<protein>
    <submittedName>
        <fullName evidence="1">Uncharacterized protein</fullName>
    </submittedName>
</protein>
<name>A0A4C1ZZ39_EUMVA</name>
<evidence type="ECO:0000313" key="2">
    <source>
        <dbReference type="Proteomes" id="UP000299102"/>
    </source>
</evidence>
<keyword evidence="2" id="KW-1185">Reference proteome</keyword>